<dbReference type="EMBL" id="JAJFNJ020000003">
    <property type="protein sequence ID" value="MEC3887507.1"/>
    <property type="molecule type" value="Genomic_DNA"/>
</dbReference>
<dbReference type="Proteomes" id="UP001297361">
    <property type="component" value="Unassembled WGS sequence"/>
</dbReference>
<feature type="signal peptide" evidence="2">
    <location>
        <begin position="1"/>
        <end position="37"/>
    </location>
</feature>
<organism evidence="3 4">
    <name type="scientific">Xanthomonas campestris pv. papavericola</name>
    <dbReference type="NCBI Taxonomy" id="487881"/>
    <lineage>
        <taxon>Bacteria</taxon>
        <taxon>Pseudomonadati</taxon>
        <taxon>Pseudomonadota</taxon>
        <taxon>Gammaproteobacteria</taxon>
        <taxon>Lysobacterales</taxon>
        <taxon>Lysobacteraceae</taxon>
        <taxon>Xanthomonas</taxon>
    </lineage>
</organism>
<sequence length="203" mass="21199">MSDTTRLLPRAGMHVIQRIALTAMLPLCLSVMPAAQAARNTATAAAPELARTATVRADTARTAAQATNKSRPTAPTSAPTRPATSGVTTHGQLRLSASADQDAYVLIHNGENVMHGTLDDLKRAQRLAGNSNAVLWFRSGSKSYVVRDPATLDRLHALYAPVARLGDAQGALGERQGRLGDQQGALGEQMAALAERDAAAAAA</sequence>
<feature type="chain" id="PRO_5042550848" description="Secreted protein" evidence="2">
    <location>
        <begin position="38"/>
        <end position="203"/>
    </location>
</feature>
<reference evidence="3" key="1">
    <citation type="submission" date="2021-10" db="EMBL/GenBank/DDBJ databases">
        <authorList>
            <person name="Hussein R."/>
            <person name="Harrison J."/>
            <person name="Studholme D.J."/>
            <person name="Vicente J."/>
            <person name="Grant M."/>
        </authorList>
    </citation>
    <scope>NUCLEOTIDE SEQUENCE</scope>
    <source>
        <strain evidence="3">NCPPB 2970</strain>
    </source>
</reference>
<reference evidence="3" key="2">
    <citation type="submission" date="2024-01" db="EMBL/GenBank/DDBJ databases">
        <title>Long-read genome sequencing of X. campestris pv. papavericola.</title>
        <authorList>
            <person name="Hussain R.M.F."/>
            <person name="Greer S."/>
            <person name="Harrison J."/>
            <person name="Grant M."/>
            <person name="Vicente J."/>
            <person name="Studholme D.J."/>
        </authorList>
    </citation>
    <scope>NUCLEOTIDE SEQUENCE</scope>
    <source>
        <strain evidence="3">NCPPB 2970</strain>
    </source>
</reference>
<dbReference type="RefSeq" id="WP_228425549.1">
    <property type="nucleotide sequence ID" value="NZ_JAJFNJ020000003.1"/>
</dbReference>
<proteinExistence type="predicted"/>
<protein>
    <recommendedName>
        <fullName evidence="5">Secreted protein</fullName>
    </recommendedName>
</protein>
<comment type="caution">
    <text evidence="3">The sequence shown here is derived from an EMBL/GenBank/DDBJ whole genome shotgun (WGS) entry which is preliminary data.</text>
</comment>
<accession>A0AAJ3CDB3</accession>
<dbReference type="AlphaFoldDB" id="A0AAJ3CDB3"/>
<keyword evidence="2" id="KW-0732">Signal</keyword>
<evidence type="ECO:0000256" key="1">
    <source>
        <dbReference type="SAM" id="MobiDB-lite"/>
    </source>
</evidence>
<feature type="compositionally biased region" description="Low complexity" evidence="1">
    <location>
        <begin position="56"/>
        <end position="85"/>
    </location>
</feature>
<evidence type="ECO:0000313" key="4">
    <source>
        <dbReference type="Proteomes" id="UP001297361"/>
    </source>
</evidence>
<gene>
    <name evidence="3" type="ORF">LLE72_007015</name>
</gene>
<feature type="region of interest" description="Disordered" evidence="1">
    <location>
        <begin position="56"/>
        <end position="91"/>
    </location>
</feature>
<evidence type="ECO:0000313" key="3">
    <source>
        <dbReference type="EMBL" id="MEC3887507.1"/>
    </source>
</evidence>
<evidence type="ECO:0000256" key="2">
    <source>
        <dbReference type="SAM" id="SignalP"/>
    </source>
</evidence>
<name>A0AAJ3CDB3_XANCA</name>
<evidence type="ECO:0008006" key="5">
    <source>
        <dbReference type="Google" id="ProtNLM"/>
    </source>
</evidence>